<keyword evidence="8" id="KW-0969">Cilium</keyword>
<comment type="subunit">
    <text evidence="2 5">Homopentamer.</text>
</comment>
<keyword evidence="9" id="KW-1185">Reference proteome</keyword>
<feature type="domain" description="Flagellar hook-associated protein 2 N-terminal" evidence="6">
    <location>
        <begin position="20"/>
        <end position="114"/>
    </location>
</feature>
<dbReference type="InterPro" id="IPR003481">
    <property type="entry name" value="FliD_N"/>
</dbReference>
<comment type="subcellular location">
    <subcellularLocation>
        <location evidence="5">Secreted</location>
    </subcellularLocation>
    <subcellularLocation>
        <location evidence="5">Bacterial flagellum</location>
    </subcellularLocation>
</comment>
<keyword evidence="5" id="KW-0964">Secreted</keyword>
<keyword evidence="3" id="KW-0175">Coiled coil</keyword>
<reference evidence="9" key="1">
    <citation type="submission" date="2023-12" db="EMBL/GenBank/DDBJ databases">
        <title>Novel isolates from deep terrestrial aquifers shed light on the physiology and ecology of the class Limnochordia.</title>
        <authorList>
            <person name="Karnachuk O.V."/>
            <person name="Lukina A.P."/>
            <person name="Avakyan M.R."/>
            <person name="Kadnikov V."/>
            <person name="Begmatov S."/>
            <person name="Beletsky A.V."/>
            <person name="Mardanov A.V."/>
            <person name="Ravin N.V."/>
        </authorList>
    </citation>
    <scope>NUCLEOTIDE SEQUENCE [LARGE SCALE GENOMIC DNA]</scope>
    <source>
        <strain evidence="9">LN</strain>
    </source>
</reference>
<dbReference type="Proteomes" id="UP001333102">
    <property type="component" value="Chromosome"/>
</dbReference>
<dbReference type="InterPro" id="IPR010810">
    <property type="entry name" value="Flagellin_hook_IN_motif"/>
</dbReference>
<protein>
    <recommendedName>
        <fullName evidence="5">Flagellar hook-associated protein 2</fullName>
        <shortName evidence="5">HAP2</shortName>
    </recommendedName>
    <alternativeName>
        <fullName evidence="5">Flagellar cap protein</fullName>
    </alternativeName>
</protein>
<evidence type="ECO:0000259" key="7">
    <source>
        <dbReference type="Pfam" id="PF07195"/>
    </source>
</evidence>
<dbReference type="EMBL" id="CP141614">
    <property type="protein sequence ID" value="WRP15785.1"/>
    <property type="molecule type" value="Genomic_DNA"/>
</dbReference>
<proteinExistence type="inferred from homology"/>
<organism evidence="8 9">
    <name type="scientific">Geochorda subterranea</name>
    <dbReference type="NCBI Taxonomy" id="3109564"/>
    <lineage>
        <taxon>Bacteria</taxon>
        <taxon>Bacillati</taxon>
        <taxon>Bacillota</taxon>
        <taxon>Limnochordia</taxon>
        <taxon>Limnochordales</taxon>
        <taxon>Geochordaceae</taxon>
        <taxon>Geochorda</taxon>
    </lineage>
</organism>
<dbReference type="InterPro" id="IPR040026">
    <property type="entry name" value="FliD"/>
</dbReference>
<evidence type="ECO:0000256" key="2">
    <source>
        <dbReference type="ARBA" id="ARBA00011255"/>
    </source>
</evidence>
<evidence type="ECO:0000313" key="9">
    <source>
        <dbReference type="Proteomes" id="UP001333102"/>
    </source>
</evidence>
<sequence length="517" mass="55269">MSVDPVSFAGNRLRFFGFASGLDIDQIVSKLMQAERIPLDRLEQRRQILVWTKEDYLRISSLMDELRQALTPLKLNSTFQARTASSSDGGVVSATAAPGTPAGTHEITVTQLAKGIQLASSGAISRTSDRRTLWTQFGIDPNASPSFTLNLQVTDSRGPRSASLTFSVTDPSRDDIGDLVAAINNSGLGLTAVYDATLDRLFITSQETGGSVSLTVGDATVTLSEGGSDTVWEGLLKLGSTAAPFTGQDAVFSLDGASGLQVSTNRFTIGGVTYELKGLGTATVTVFQDTDAMVQAITAFVDKYNEALGEINGKVSERRLYDYPPLTEAQKKDMTQDEIDAWQKKARQGLLQANSLLISIASRMRLDVSNRVQGTGSVYTTLASIGITTGSYEEGGKLYVDEAKLREALQTDPYGVAALFTTAGTSSDTQGVAIRLGSTLDLAIGRIRTRAGLAGVEVDGSGLGREIALLDDQMARMEERLSALEERYYRQFSVMEEVLAQLGAQAAWLSQQFGGGG</sequence>
<name>A0ABZ1BTK3_9FIRM</name>
<dbReference type="PANTHER" id="PTHR30288">
    <property type="entry name" value="FLAGELLAR CAP/ASSEMBLY PROTEIN FLID"/>
    <property type="match status" value="1"/>
</dbReference>
<dbReference type="Pfam" id="PF07195">
    <property type="entry name" value="FliD_C"/>
    <property type="match status" value="1"/>
</dbReference>
<feature type="domain" description="Flagellar hook-associated protein 2 C-terminal" evidence="7">
    <location>
        <begin position="247"/>
        <end position="502"/>
    </location>
</feature>
<dbReference type="Pfam" id="PF07196">
    <property type="entry name" value="Flagellin_IN"/>
    <property type="match status" value="1"/>
</dbReference>
<dbReference type="RefSeq" id="WP_324670193.1">
    <property type="nucleotide sequence ID" value="NZ_CP141614.1"/>
</dbReference>
<evidence type="ECO:0000256" key="4">
    <source>
        <dbReference type="ARBA" id="ARBA00023143"/>
    </source>
</evidence>
<keyword evidence="4 5" id="KW-0975">Bacterial flagellum</keyword>
<gene>
    <name evidence="8" type="primary">fliD</name>
    <name evidence="8" type="ORF">VLY81_06430</name>
</gene>
<evidence type="ECO:0000313" key="8">
    <source>
        <dbReference type="EMBL" id="WRP15785.1"/>
    </source>
</evidence>
<evidence type="ECO:0000256" key="5">
    <source>
        <dbReference type="RuleBase" id="RU362066"/>
    </source>
</evidence>
<dbReference type="Pfam" id="PF02465">
    <property type="entry name" value="FliD_N"/>
    <property type="match status" value="1"/>
</dbReference>
<comment type="function">
    <text evidence="5">Required for morphogenesis and for the elongation of the flagellar filament by facilitating polymerization of the flagellin monomers at the tip of growing filament. Forms a capping structure, which prevents flagellin subunits (transported through the central channel of the flagellum) from leaking out without polymerization at the distal end.</text>
</comment>
<evidence type="ECO:0000256" key="1">
    <source>
        <dbReference type="ARBA" id="ARBA00009764"/>
    </source>
</evidence>
<accession>A0ABZ1BTK3</accession>
<keyword evidence="8" id="KW-0282">Flagellum</keyword>
<dbReference type="PANTHER" id="PTHR30288:SF0">
    <property type="entry name" value="FLAGELLAR HOOK-ASSOCIATED PROTEIN 2"/>
    <property type="match status" value="1"/>
</dbReference>
<evidence type="ECO:0000259" key="6">
    <source>
        <dbReference type="Pfam" id="PF02465"/>
    </source>
</evidence>
<comment type="similarity">
    <text evidence="1 5">Belongs to the FliD family.</text>
</comment>
<evidence type="ECO:0000256" key="3">
    <source>
        <dbReference type="ARBA" id="ARBA00023054"/>
    </source>
</evidence>
<dbReference type="InterPro" id="IPR010809">
    <property type="entry name" value="FliD_C"/>
</dbReference>
<keyword evidence="8" id="KW-0966">Cell projection</keyword>